<dbReference type="PROSITE" id="PS50949">
    <property type="entry name" value="HTH_GNTR"/>
    <property type="match status" value="1"/>
</dbReference>
<dbReference type="InterPro" id="IPR036390">
    <property type="entry name" value="WH_DNA-bd_sf"/>
</dbReference>
<gene>
    <name evidence="5" type="ORF">KB449_17970</name>
</gene>
<dbReference type="InterPro" id="IPR011711">
    <property type="entry name" value="GntR_C"/>
</dbReference>
<evidence type="ECO:0000313" key="5">
    <source>
        <dbReference type="EMBL" id="MDI4646867.1"/>
    </source>
</evidence>
<dbReference type="InterPro" id="IPR000524">
    <property type="entry name" value="Tscrpt_reg_HTH_GntR"/>
</dbReference>
<dbReference type="SUPFAM" id="SSF46785">
    <property type="entry name" value="Winged helix' DNA-binding domain"/>
    <property type="match status" value="1"/>
</dbReference>
<dbReference type="Pfam" id="PF00392">
    <property type="entry name" value="GntR"/>
    <property type="match status" value="1"/>
</dbReference>
<organism evidence="5 6">
    <name type="scientific">Cohnella hashimotonis</name>
    <dbReference type="NCBI Taxonomy" id="2826895"/>
    <lineage>
        <taxon>Bacteria</taxon>
        <taxon>Bacillati</taxon>
        <taxon>Bacillota</taxon>
        <taxon>Bacilli</taxon>
        <taxon>Bacillales</taxon>
        <taxon>Paenibacillaceae</taxon>
        <taxon>Cohnella</taxon>
    </lineage>
</organism>
<keyword evidence="1" id="KW-0805">Transcription regulation</keyword>
<sequence length="232" mass="26642">MYTNGRAQEPSARETVYAKLKEQILNLELPPGTALSEKESSLVLGVSRTPVRESFVRLAQEGLVQVLPQRGTFVSLIDPALVEEARFMREHLERAVVRLACAHFPDGHLHALEDNLALQLKSIEREDDRRLFELDEAYHRILFDGCGKLNTWRAIGQMNVHLNRSRMLRLVADRHWQHLYEQHETIFKAVKDGDADRAERVMQEHLLLGVRDLAHLMDKYPQYFVSGGDGKP</sequence>
<dbReference type="SUPFAM" id="SSF48008">
    <property type="entry name" value="GntR ligand-binding domain-like"/>
    <property type="match status" value="1"/>
</dbReference>
<dbReference type="Proteomes" id="UP001161691">
    <property type="component" value="Unassembled WGS sequence"/>
</dbReference>
<name>A0ABT6TJ49_9BACL</name>
<dbReference type="Gene3D" id="1.10.10.10">
    <property type="entry name" value="Winged helix-like DNA-binding domain superfamily/Winged helix DNA-binding domain"/>
    <property type="match status" value="1"/>
</dbReference>
<dbReference type="InterPro" id="IPR036388">
    <property type="entry name" value="WH-like_DNA-bd_sf"/>
</dbReference>
<dbReference type="CDD" id="cd07377">
    <property type="entry name" value="WHTH_GntR"/>
    <property type="match status" value="1"/>
</dbReference>
<dbReference type="PANTHER" id="PTHR43537:SF6">
    <property type="entry name" value="HTH-TYPE TRANSCRIPTIONAL REPRESSOR RSPR"/>
    <property type="match status" value="1"/>
</dbReference>
<proteinExistence type="predicted"/>
<keyword evidence="6" id="KW-1185">Reference proteome</keyword>
<keyword evidence="3" id="KW-0804">Transcription</keyword>
<evidence type="ECO:0000256" key="3">
    <source>
        <dbReference type="ARBA" id="ARBA00023163"/>
    </source>
</evidence>
<evidence type="ECO:0000256" key="2">
    <source>
        <dbReference type="ARBA" id="ARBA00023125"/>
    </source>
</evidence>
<protein>
    <submittedName>
        <fullName evidence="5">GntR family transcriptional regulator</fullName>
    </submittedName>
</protein>
<evidence type="ECO:0000313" key="6">
    <source>
        <dbReference type="Proteomes" id="UP001161691"/>
    </source>
</evidence>
<dbReference type="Gene3D" id="1.20.120.530">
    <property type="entry name" value="GntR ligand-binding domain-like"/>
    <property type="match status" value="1"/>
</dbReference>
<dbReference type="SMART" id="SM00895">
    <property type="entry name" value="FCD"/>
    <property type="match status" value="1"/>
</dbReference>
<dbReference type="InterPro" id="IPR008920">
    <property type="entry name" value="TF_FadR/GntR_C"/>
</dbReference>
<reference evidence="5" key="1">
    <citation type="submission" date="2023-04" db="EMBL/GenBank/DDBJ databases">
        <title>Comparative genomic analysis of Cohnella hashimotonis sp. nov., isolated from the International Space Station.</title>
        <authorList>
            <person name="Venkateswaran K."/>
            <person name="Simpson A."/>
        </authorList>
    </citation>
    <scope>NUCLEOTIDE SEQUENCE</scope>
    <source>
        <strain evidence="5">F6_2S_P_1</strain>
    </source>
</reference>
<dbReference type="PANTHER" id="PTHR43537">
    <property type="entry name" value="TRANSCRIPTIONAL REGULATOR, GNTR FAMILY"/>
    <property type="match status" value="1"/>
</dbReference>
<dbReference type="EMBL" id="JAGRPV010000001">
    <property type="protein sequence ID" value="MDI4646867.1"/>
    <property type="molecule type" value="Genomic_DNA"/>
</dbReference>
<accession>A0ABT6TJ49</accession>
<feature type="domain" description="HTH gntR-type" evidence="4">
    <location>
        <begin position="10"/>
        <end position="77"/>
    </location>
</feature>
<evidence type="ECO:0000259" key="4">
    <source>
        <dbReference type="PROSITE" id="PS50949"/>
    </source>
</evidence>
<dbReference type="Pfam" id="PF07729">
    <property type="entry name" value="FCD"/>
    <property type="match status" value="1"/>
</dbReference>
<dbReference type="SMART" id="SM00345">
    <property type="entry name" value="HTH_GNTR"/>
    <property type="match status" value="1"/>
</dbReference>
<dbReference type="RefSeq" id="WP_282909678.1">
    <property type="nucleotide sequence ID" value="NZ_JAGRPV010000001.1"/>
</dbReference>
<keyword evidence="2" id="KW-0238">DNA-binding</keyword>
<comment type="caution">
    <text evidence="5">The sequence shown here is derived from an EMBL/GenBank/DDBJ whole genome shotgun (WGS) entry which is preliminary data.</text>
</comment>
<evidence type="ECO:0000256" key="1">
    <source>
        <dbReference type="ARBA" id="ARBA00023015"/>
    </source>
</evidence>